<dbReference type="Gene3D" id="2.60.120.10">
    <property type="entry name" value="Jelly Rolls"/>
    <property type="match status" value="1"/>
</dbReference>
<feature type="domain" description="(S)-ureidoglycine aminohydrolase cupin" evidence="1">
    <location>
        <begin position="37"/>
        <end position="112"/>
    </location>
</feature>
<dbReference type="Proteomes" id="UP000703315">
    <property type="component" value="Unassembled WGS sequence"/>
</dbReference>
<dbReference type="InterPro" id="IPR014710">
    <property type="entry name" value="RmlC-like_jellyroll"/>
</dbReference>
<dbReference type="EMBL" id="DYXC01000010">
    <property type="protein sequence ID" value="HJF13301.1"/>
    <property type="molecule type" value="Genomic_DNA"/>
</dbReference>
<reference evidence="2" key="2">
    <citation type="submission" date="2021-09" db="EMBL/GenBank/DDBJ databases">
        <authorList>
            <person name="Gilroy R."/>
        </authorList>
    </citation>
    <scope>NUCLEOTIDE SEQUENCE</scope>
    <source>
        <strain evidence="2">ChiHjej13B12-14962</strain>
    </source>
</reference>
<evidence type="ECO:0000313" key="2">
    <source>
        <dbReference type="EMBL" id="HJF13301.1"/>
    </source>
</evidence>
<sequence>MRHINAQQIELSHETIEPTQRVTEKPIVTTGHLEIGELKGCSVGIWEMSSGNMTDVEEDEYFVVLSGRGTVQVLAENGFTEQTQRLTVGSVVRLVAGMHTVWKVEEPLRKIYITPSDETPART</sequence>
<dbReference type="InterPro" id="IPR011051">
    <property type="entry name" value="RmlC_Cupin_sf"/>
</dbReference>
<name>A0A921FM74_9MICC</name>
<dbReference type="PANTHER" id="PTHR40943">
    <property type="entry name" value="CYTOPLASMIC PROTEIN-RELATED"/>
    <property type="match status" value="1"/>
</dbReference>
<protein>
    <submittedName>
        <fullName evidence="2">Cupin domain-containing protein</fullName>
    </submittedName>
</protein>
<accession>A0A921FM74</accession>
<dbReference type="Pfam" id="PF05899">
    <property type="entry name" value="Cupin_3"/>
    <property type="match status" value="1"/>
</dbReference>
<dbReference type="AlphaFoldDB" id="A0A921FM74"/>
<comment type="caution">
    <text evidence="2">The sequence shown here is derived from an EMBL/GenBank/DDBJ whole genome shotgun (WGS) entry which is preliminary data.</text>
</comment>
<dbReference type="SUPFAM" id="SSF51182">
    <property type="entry name" value="RmlC-like cupins"/>
    <property type="match status" value="1"/>
</dbReference>
<dbReference type="PANTHER" id="PTHR40943:SF1">
    <property type="entry name" value="CYTOPLASMIC PROTEIN"/>
    <property type="match status" value="1"/>
</dbReference>
<proteinExistence type="predicted"/>
<dbReference type="InterPro" id="IPR008579">
    <property type="entry name" value="UGlyAH_Cupin_dom"/>
</dbReference>
<organism evidence="2 3">
    <name type="scientific">Enteractinococcus helveticum</name>
    <dbReference type="NCBI Taxonomy" id="1837282"/>
    <lineage>
        <taxon>Bacteria</taxon>
        <taxon>Bacillati</taxon>
        <taxon>Actinomycetota</taxon>
        <taxon>Actinomycetes</taxon>
        <taxon>Micrococcales</taxon>
        <taxon>Micrococcaceae</taxon>
    </lineage>
</organism>
<dbReference type="RefSeq" id="WP_303901322.1">
    <property type="nucleotide sequence ID" value="NZ_DYXC01000010.1"/>
</dbReference>
<evidence type="ECO:0000313" key="3">
    <source>
        <dbReference type="Proteomes" id="UP000703315"/>
    </source>
</evidence>
<gene>
    <name evidence="2" type="ORF">K8V32_00660</name>
</gene>
<evidence type="ECO:0000259" key="1">
    <source>
        <dbReference type="Pfam" id="PF05899"/>
    </source>
</evidence>
<reference evidence="2" key="1">
    <citation type="journal article" date="2021" name="PeerJ">
        <title>Extensive microbial diversity within the chicken gut microbiome revealed by metagenomics and culture.</title>
        <authorList>
            <person name="Gilroy R."/>
            <person name="Ravi A."/>
            <person name="Getino M."/>
            <person name="Pursley I."/>
            <person name="Horton D.L."/>
            <person name="Alikhan N.F."/>
            <person name="Baker D."/>
            <person name="Gharbi K."/>
            <person name="Hall N."/>
            <person name="Watson M."/>
            <person name="Adriaenssens E.M."/>
            <person name="Foster-Nyarko E."/>
            <person name="Jarju S."/>
            <person name="Secka A."/>
            <person name="Antonio M."/>
            <person name="Oren A."/>
            <person name="Chaudhuri R.R."/>
            <person name="La Ragione R."/>
            <person name="Hildebrand F."/>
            <person name="Pallen M.J."/>
        </authorList>
    </citation>
    <scope>NUCLEOTIDE SEQUENCE</scope>
    <source>
        <strain evidence="2">ChiHjej13B12-14962</strain>
    </source>
</reference>